<keyword evidence="1" id="KW-1133">Transmembrane helix</keyword>
<keyword evidence="3" id="KW-1185">Reference proteome</keyword>
<dbReference type="Proteomes" id="UP001233999">
    <property type="component" value="Unassembled WGS sequence"/>
</dbReference>
<feature type="non-terminal residue" evidence="2">
    <location>
        <position position="110"/>
    </location>
</feature>
<keyword evidence="1" id="KW-0812">Transmembrane</keyword>
<feature type="transmembrane region" description="Helical" evidence="1">
    <location>
        <begin position="51"/>
        <end position="73"/>
    </location>
</feature>
<reference evidence="2" key="2">
    <citation type="submission" date="2023-05" db="EMBL/GenBank/DDBJ databases">
        <authorList>
            <person name="Fouks B."/>
        </authorList>
    </citation>
    <scope>NUCLEOTIDE SEQUENCE</scope>
    <source>
        <strain evidence="2">Stay&amp;Tobe</strain>
        <tissue evidence="2">Testes</tissue>
    </source>
</reference>
<dbReference type="AlphaFoldDB" id="A0AAD7ZLR0"/>
<accession>A0AAD7ZLR0</accession>
<evidence type="ECO:0000313" key="3">
    <source>
        <dbReference type="Proteomes" id="UP001233999"/>
    </source>
</evidence>
<comment type="caution">
    <text evidence="2">The sequence shown here is derived from an EMBL/GenBank/DDBJ whole genome shotgun (WGS) entry which is preliminary data.</text>
</comment>
<evidence type="ECO:0000313" key="2">
    <source>
        <dbReference type="EMBL" id="KAJ9583099.1"/>
    </source>
</evidence>
<gene>
    <name evidence="2" type="ORF">L9F63_022567</name>
</gene>
<proteinExistence type="predicted"/>
<keyword evidence="1" id="KW-0472">Membrane</keyword>
<organism evidence="2 3">
    <name type="scientific">Diploptera punctata</name>
    <name type="common">Pacific beetle cockroach</name>
    <dbReference type="NCBI Taxonomy" id="6984"/>
    <lineage>
        <taxon>Eukaryota</taxon>
        <taxon>Metazoa</taxon>
        <taxon>Ecdysozoa</taxon>
        <taxon>Arthropoda</taxon>
        <taxon>Hexapoda</taxon>
        <taxon>Insecta</taxon>
        <taxon>Pterygota</taxon>
        <taxon>Neoptera</taxon>
        <taxon>Polyneoptera</taxon>
        <taxon>Dictyoptera</taxon>
        <taxon>Blattodea</taxon>
        <taxon>Blaberoidea</taxon>
        <taxon>Blaberidae</taxon>
        <taxon>Diplopterinae</taxon>
        <taxon>Diploptera</taxon>
    </lineage>
</organism>
<feature type="non-terminal residue" evidence="2">
    <location>
        <position position="1"/>
    </location>
</feature>
<dbReference type="EMBL" id="JASPKZ010007674">
    <property type="protein sequence ID" value="KAJ9583099.1"/>
    <property type="molecule type" value="Genomic_DNA"/>
</dbReference>
<sequence>NSRTLWSAITDWTTFMERRFLFPVISHPVLRPELLPAYFKPFRKLIDHTSYMIISLYAIIEFLKFGNTFYLLYTRKQVNIHLNQLSRLLKFMLLALDVGSPSIFWLIEKL</sequence>
<reference evidence="2" key="1">
    <citation type="journal article" date="2023" name="IScience">
        <title>Live-bearing cockroach genome reveals convergent evolutionary mechanisms linked to viviparity in insects and beyond.</title>
        <authorList>
            <person name="Fouks B."/>
            <person name="Harrison M.C."/>
            <person name="Mikhailova A.A."/>
            <person name="Marchal E."/>
            <person name="English S."/>
            <person name="Carruthers M."/>
            <person name="Jennings E.C."/>
            <person name="Chiamaka E.L."/>
            <person name="Frigard R.A."/>
            <person name="Pippel M."/>
            <person name="Attardo G.M."/>
            <person name="Benoit J.B."/>
            <person name="Bornberg-Bauer E."/>
            <person name="Tobe S.S."/>
        </authorList>
    </citation>
    <scope>NUCLEOTIDE SEQUENCE</scope>
    <source>
        <strain evidence="2">Stay&amp;Tobe</strain>
    </source>
</reference>
<feature type="transmembrane region" description="Helical" evidence="1">
    <location>
        <begin position="85"/>
        <end position="107"/>
    </location>
</feature>
<protein>
    <submittedName>
        <fullName evidence="2">Uncharacterized protein</fullName>
    </submittedName>
</protein>
<evidence type="ECO:0000256" key="1">
    <source>
        <dbReference type="SAM" id="Phobius"/>
    </source>
</evidence>
<name>A0AAD7ZLR0_DIPPU</name>